<evidence type="ECO:0000259" key="2">
    <source>
        <dbReference type="PROSITE" id="PS50112"/>
    </source>
</evidence>
<dbReference type="Pfam" id="PF00990">
    <property type="entry name" value="GGDEF"/>
    <property type="match status" value="1"/>
</dbReference>
<dbReference type="SMART" id="SM00267">
    <property type="entry name" value="GGDEF"/>
    <property type="match status" value="1"/>
</dbReference>
<dbReference type="Gene3D" id="3.30.70.270">
    <property type="match status" value="1"/>
</dbReference>
<dbReference type="PROSITE" id="PS50112">
    <property type="entry name" value="PAS"/>
    <property type="match status" value="1"/>
</dbReference>
<feature type="domain" description="Response regulatory" evidence="1">
    <location>
        <begin position="11"/>
        <end position="125"/>
    </location>
</feature>
<dbReference type="AlphaFoldDB" id="A0A0W8G9W5"/>
<comment type="caution">
    <text evidence="4">The sequence shown here is derived from an EMBL/GenBank/DDBJ whole genome shotgun (WGS) entry which is preliminary data.</text>
</comment>
<dbReference type="Gene3D" id="3.40.50.2300">
    <property type="match status" value="1"/>
</dbReference>
<accession>A0A0W8G9W5</accession>
<dbReference type="InterPro" id="IPR000160">
    <property type="entry name" value="GGDEF_dom"/>
</dbReference>
<dbReference type="SMART" id="SM00091">
    <property type="entry name" value="PAS"/>
    <property type="match status" value="2"/>
</dbReference>
<dbReference type="NCBIfam" id="TIGR00229">
    <property type="entry name" value="sensory_box"/>
    <property type="match status" value="1"/>
</dbReference>
<dbReference type="CDD" id="cd00130">
    <property type="entry name" value="PAS"/>
    <property type="match status" value="1"/>
</dbReference>
<dbReference type="Pfam" id="PF00072">
    <property type="entry name" value="Response_reg"/>
    <property type="match status" value="1"/>
</dbReference>
<dbReference type="CDD" id="cd17536">
    <property type="entry name" value="REC_YesN-like"/>
    <property type="match status" value="1"/>
</dbReference>
<dbReference type="InterPro" id="IPR029787">
    <property type="entry name" value="Nucleotide_cyclase"/>
</dbReference>
<dbReference type="InterPro" id="IPR011006">
    <property type="entry name" value="CheY-like_superfamily"/>
</dbReference>
<sequence length="540" mass="59134">MPTTPDLANISVLYVEDDPVCVALVQAAIAGRVGALHVAENGRDGLMAFVRFAPDVVVTDVRMPKMDGIAMAAAMREMRPDVPIIVTTSLDDPELMRKAIRIGIGSYLLKPINPKELLDVLGRFSEAARHRLEFDKQKRLNELLLDSLPNPAMLVDRRQGRILSANGFAGRLGLAPGAAMADTSFAQVFSRAVHGAQLDDFHSGAHVDFPGVAAFDRLWDVNIDPVTDSLVLFFAVDITERQRIKEELQREKAFIAAILENSHDGIAVADAGGKVKFVSPGMHRLFGYALPEMTPLPGWAATVIADEAERALFLGMWQGKPGREDGDHIFSILHKTGERRFCRIQTSRMPGGDIIINGQDVTGIKLAEERIRHMALHDALTGLPNRQLLQDRLQTALSSGKRRGTTTAVLYIDLDRFKDINDAHGHDAGDEALRHAAGQLTRCLREADTVARMGGDEFVVVLPDLGRKEAAAEVAGRILETLSCPLTIEGRRHVMGASIGIGLHPQDGLFPDEILRKADRAMFETKKRGGMGFKFFTEQA</sequence>
<evidence type="ECO:0000259" key="3">
    <source>
        <dbReference type="PROSITE" id="PS50887"/>
    </source>
</evidence>
<dbReference type="InterPro" id="IPR052155">
    <property type="entry name" value="Biofilm_reg_signaling"/>
</dbReference>
<protein>
    <submittedName>
        <fullName evidence="4">Uncharacterized protein</fullName>
    </submittedName>
</protein>
<proteinExistence type="predicted"/>
<dbReference type="FunFam" id="3.30.70.270:FF:000001">
    <property type="entry name" value="Diguanylate cyclase domain protein"/>
    <property type="match status" value="1"/>
</dbReference>
<dbReference type="SUPFAM" id="SSF55785">
    <property type="entry name" value="PYP-like sensor domain (PAS domain)"/>
    <property type="match status" value="1"/>
</dbReference>
<dbReference type="PANTHER" id="PTHR44757">
    <property type="entry name" value="DIGUANYLATE CYCLASE DGCP"/>
    <property type="match status" value="1"/>
</dbReference>
<dbReference type="CDD" id="cd01949">
    <property type="entry name" value="GGDEF"/>
    <property type="match status" value="1"/>
</dbReference>
<dbReference type="PROSITE" id="PS50887">
    <property type="entry name" value="GGDEF"/>
    <property type="match status" value="1"/>
</dbReference>
<dbReference type="InterPro" id="IPR043128">
    <property type="entry name" value="Rev_trsase/Diguanyl_cyclase"/>
</dbReference>
<dbReference type="GO" id="GO:0000160">
    <property type="term" value="P:phosphorelay signal transduction system"/>
    <property type="evidence" value="ECO:0007669"/>
    <property type="project" value="InterPro"/>
</dbReference>
<dbReference type="EMBL" id="LNQE01000028">
    <property type="protein sequence ID" value="KUG29862.1"/>
    <property type="molecule type" value="Genomic_DNA"/>
</dbReference>
<dbReference type="Gene3D" id="3.30.450.20">
    <property type="entry name" value="PAS domain"/>
    <property type="match status" value="2"/>
</dbReference>
<feature type="domain" description="GGDEF" evidence="3">
    <location>
        <begin position="405"/>
        <end position="538"/>
    </location>
</feature>
<evidence type="ECO:0000259" key="1">
    <source>
        <dbReference type="PROSITE" id="PS50110"/>
    </source>
</evidence>
<dbReference type="InterPro" id="IPR035965">
    <property type="entry name" value="PAS-like_dom_sf"/>
</dbReference>
<name>A0A0W8G9W5_9ZZZZ</name>
<reference evidence="4" key="1">
    <citation type="journal article" date="2015" name="Proc. Natl. Acad. Sci. U.S.A.">
        <title>Networks of energetic and metabolic interactions define dynamics in microbial communities.</title>
        <authorList>
            <person name="Embree M."/>
            <person name="Liu J.K."/>
            <person name="Al-Bassam M.M."/>
            <person name="Zengler K."/>
        </authorList>
    </citation>
    <scope>NUCLEOTIDE SEQUENCE</scope>
</reference>
<dbReference type="SUPFAM" id="SSF55073">
    <property type="entry name" value="Nucleotide cyclase"/>
    <property type="match status" value="1"/>
</dbReference>
<evidence type="ECO:0000313" key="4">
    <source>
        <dbReference type="EMBL" id="KUG29862.1"/>
    </source>
</evidence>
<dbReference type="InterPro" id="IPR001789">
    <property type="entry name" value="Sig_transdc_resp-reg_receiver"/>
</dbReference>
<dbReference type="NCBIfam" id="TIGR00254">
    <property type="entry name" value="GGDEF"/>
    <property type="match status" value="1"/>
</dbReference>
<gene>
    <name evidence="4" type="ORF">ASZ90_000258</name>
</gene>
<dbReference type="PANTHER" id="PTHR44757:SF2">
    <property type="entry name" value="BIOFILM ARCHITECTURE MAINTENANCE PROTEIN MBAA"/>
    <property type="match status" value="1"/>
</dbReference>
<organism evidence="4">
    <name type="scientific">hydrocarbon metagenome</name>
    <dbReference type="NCBI Taxonomy" id="938273"/>
    <lineage>
        <taxon>unclassified sequences</taxon>
        <taxon>metagenomes</taxon>
        <taxon>ecological metagenomes</taxon>
    </lineage>
</organism>
<dbReference type="Pfam" id="PF13188">
    <property type="entry name" value="PAS_8"/>
    <property type="match status" value="1"/>
</dbReference>
<feature type="domain" description="PAS" evidence="2">
    <location>
        <begin position="251"/>
        <end position="293"/>
    </location>
</feature>
<dbReference type="InterPro" id="IPR000014">
    <property type="entry name" value="PAS"/>
</dbReference>
<dbReference type="SMART" id="SM00448">
    <property type="entry name" value="REC"/>
    <property type="match status" value="1"/>
</dbReference>
<dbReference type="SUPFAM" id="SSF52172">
    <property type="entry name" value="CheY-like"/>
    <property type="match status" value="1"/>
</dbReference>
<dbReference type="PROSITE" id="PS50110">
    <property type="entry name" value="RESPONSE_REGULATORY"/>
    <property type="match status" value="1"/>
</dbReference>